<dbReference type="GeneID" id="8580559"/>
<dbReference type="InterPro" id="IPR002900">
    <property type="entry name" value="DUF38/FTH_CAE_spp"/>
</dbReference>
<dbReference type="CTD" id="8580559"/>
<sequence length="383" mass="44395">MGASYSRLERYQTNFEDMSDSIMENIVGRLDEQSIMQFRATCLAHRDLIDSRKPSRLAELSIISRHKQFMLPSSFLVQRKKVGYENNQFLHNRTGTRNYSQTEAKADIASRMLVDTFKHPDAVVFKLLILGCEEYPLGIKELGNKIVEVIDQRKREGVSAPWKVQYFKWDGPIENESFLEILGQVDASFLDTLHLYGNHISTQVVEKLVEMEQWRHMSSIRIKSAVDLDLRPFYQCHSLDIKVVELNPEAMTDYLKVYLNFISRHAKSDAHFMILTQQEMSREFNVKVMEHFRIDPSEEHLNTISITKPPYTYRIFSIPLRPQEVLLVHFGPNTVVGKGYSRNQIDLGTFNLNLSLPAFGDFSRLENQKILLNCTSPFFSNNS</sequence>
<dbReference type="AlphaFoldDB" id="A8X089"/>
<dbReference type="InterPro" id="IPR040161">
    <property type="entry name" value="FB224"/>
</dbReference>
<accession>A8X089</accession>
<dbReference type="Pfam" id="PF01827">
    <property type="entry name" value="FTH"/>
    <property type="match status" value="1"/>
</dbReference>
<proteinExistence type="predicted"/>
<organism evidence="2 3">
    <name type="scientific">Caenorhabditis briggsae</name>
    <dbReference type="NCBI Taxonomy" id="6238"/>
    <lineage>
        <taxon>Eukaryota</taxon>
        <taxon>Metazoa</taxon>
        <taxon>Ecdysozoa</taxon>
        <taxon>Nematoda</taxon>
        <taxon>Chromadorea</taxon>
        <taxon>Rhabditida</taxon>
        <taxon>Rhabditina</taxon>
        <taxon>Rhabditomorpha</taxon>
        <taxon>Rhabditoidea</taxon>
        <taxon>Rhabditidae</taxon>
        <taxon>Peloderinae</taxon>
        <taxon>Caenorhabditis</taxon>
    </lineage>
</organism>
<evidence type="ECO:0000313" key="4">
    <source>
        <dbReference type="WormBase" id="CBG05602"/>
    </source>
</evidence>
<reference evidence="2 3" key="2">
    <citation type="journal article" date="2011" name="PLoS Genet.">
        <title>Caenorhabditis briggsae recombinant inbred line genotypes reveal inter-strain incompatibility and the evolution of recombination.</title>
        <authorList>
            <person name="Ross J.A."/>
            <person name="Koboldt D.C."/>
            <person name="Staisch J.E."/>
            <person name="Chamberlin H.M."/>
            <person name="Gupta B.P."/>
            <person name="Miller R.D."/>
            <person name="Baird S.E."/>
            <person name="Haag E.S."/>
        </authorList>
    </citation>
    <scope>NUCLEOTIDE SEQUENCE [LARGE SCALE GENOMIC DNA]</scope>
    <source>
        <strain evidence="2 3">AF16</strain>
    </source>
</reference>
<evidence type="ECO:0000313" key="3">
    <source>
        <dbReference type="Proteomes" id="UP000008549"/>
    </source>
</evidence>
<dbReference type="InParanoid" id="A8X089"/>
<dbReference type="HOGENOM" id="CLU_722058_0_0_1"/>
<dbReference type="PANTHER" id="PTHR23015:SF4">
    <property type="entry name" value="DUF38 DOMAIN-CONTAINING PROTEIN-RELATED"/>
    <property type="match status" value="1"/>
</dbReference>
<reference evidence="2 3" key="1">
    <citation type="journal article" date="2003" name="PLoS Biol.">
        <title>The genome sequence of Caenorhabditis briggsae: a platform for comparative genomics.</title>
        <authorList>
            <person name="Stein L.D."/>
            <person name="Bao Z."/>
            <person name="Blasiar D."/>
            <person name="Blumenthal T."/>
            <person name="Brent M.R."/>
            <person name="Chen N."/>
            <person name="Chinwalla A."/>
            <person name="Clarke L."/>
            <person name="Clee C."/>
            <person name="Coghlan A."/>
            <person name="Coulson A."/>
            <person name="D'Eustachio P."/>
            <person name="Fitch D.H."/>
            <person name="Fulton L.A."/>
            <person name="Fulton R.E."/>
            <person name="Griffiths-Jones S."/>
            <person name="Harris T.W."/>
            <person name="Hillier L.W."/>
            <person name="Kamath R."/>
            <person name="Kuwabara P.E."/>
            <person name="Mardis E.R."/>
            <person name="Marra M.A."/>
            <person name="Miner T.L."/>
            <person name="Minx P."/>
            <person name="Mullikin J.C."/>
            <person name="Plumb R.W."/>
            <person name="Rogers J."/>
            <person name="Schein J.E."/>
            <person name="Sohrmann M."/>
            <person name="Spieth J."/>
            <person name="Stajich J.E."/>
            <person name="Wei C."/>
            <person name="Willey D."/>
            <person name="Wilson R.K."/>
            <person name="Durbin R."/>
            <person name="Waterston R.H."/>
        </authorList>
    </citation>
    <scope>NUCLEOTIDE SEQUENCE [LARGE SCALE GENOMIC DNA]</scope>
    <source>
        <strain evidence="2 3">AF16</strain>
    </source>
</reference>
<dbReference type="EMBL" id="HE601419">
    <property type="protein sequence ID" value="CAP26049.2"/>
    <property type="molecule type" value="Genomic_DNA"/>
</dbReference>
<dbReference type="PANTHER" id="PTHR23015">
    <property type="entry name" value="UNCHARACTERIZED C.ELEGANS PROTEIN"/>
    <property type="match status" value="1"/>
</dbReference>
<gene>
    <name evidence="2 4" type="ORF">CBG05602</name>
    <name evidence="2" type="ORF">CBG_05602</name>
</gene>
<evidence type="ECO:0000313" key="2">
    <source>
        <dbReference type="EMBL" id="CAP26049.2"/>
    </source>
</evidence>
<evidence type="ECO:0000259" key="1">
    <source>
        <dbReference type="Pfam" id="PF01827"/>
    </source>
</evidence>
<feature type="domain" description="DUF38" evidence="1">
    <location>
        <begin position="175"/>
        <end position="250"/>
    </location>
</feature>
<name>A8X089_CAEBR</name>
<dbReference type="KEGG" id="cbr:CBG_05602"/>
<dbReference type="RefSeq" id="XP_045092995.1">
    <property type="nucleotide sequence ID" value="XM_045238612.1"/>
</dbReference>
<keyword evidence="3" id="KW-1185">Reference proteome</keyword>
<dbReference type="Proteomes" id="UP000008549">
    <property type="component" value="Unassembled WGS sequence"/>
</dbReference>
<dbReference type="WormBase" id="CBG05602">
    <property type="protein sequence ID" value="CBP43124"/>
    <property type="gene ID" value="WBGene00028018"/>
</dbReference>
<protein>
    <submittedName>
        <fullName evidence="2">Protein CBG05602</fullName>
    </submittedName>
</protein>